<dbReference type="Gene3D" id="3.30.70.1820">
    <property type="entry name" value="L1 transposable element, RRM domain"/>
    <property type="match status" value="1"/>
</dbReference>
<dbReference type="Pfam" id="PF25298">
    <property type="entry name" value="Baculo_FP_2nd"/>
    <property type="match status" value="1"/>
</dbReference>
<protein>
    <recommendedName>
        <fullName evidence="1">FP protein C-terminal domain-containing protein</fullName>
    </recommendedName>
</protein>
<dbReference type="EMBL" id="CACRXK020000460">
    <property type="protein sequence ID" value="CAB3982072.1"/>
    <property type="molecule type" value="Genomic_DNA"/>
</dbReference>
<dbReference type="AlphaFoldDB" id="A0A7D9DC42"/>
<reference evidence="2" key="1">
    <citation type="submission" date="2020-04" db="EMBL/GenBank/DDBJ databases">
        <authorList>
            <person name="Alioto T."/>
            <person name="Alioto T."/>
            <person name="Gomez Garrido J."/>
        </authorList>
    </citation>
    <scope>NUCLEOTIDE SEQUENCE</scope>
    <source>
        <strain evidence="2">A484AB</strain>
    </source>
</reference>
<evidence type="ECO:0000313" key="3">
    <source>
        <dbReference type="Proteomes" id="UP001152795"/>
    </source>
</evidence>
<keyword evidence="3" id="KW-1185">Reference proteome</keyword>
<evidence type="ECO:0000259" key="1">
    <source>
        <dbReference type="Pfam" id="PF25298"/>
    </source>
</evidence>
<name>A0A7D9DC42_PARCT</name>
<dbReference type="OrthoDB" id="5988934at2759"/>
<organism evidence="2 3">
    <name type="scientific">Paramuricea clavata</name>
    <name type="common">Red gorgonian</name>
    <name type="synonym">Violescent sea-whip</name>
    <dbReference type="NCBI Taxonomy" id="317549"/>
    <lineage>
        <taxon>Eukaryota</taxon>
        <taxon>Metazoa</taxon>
        <taxon>Cnidaria</taxon>
        <taxon>Anthozoa</taxon>
        <taxon>Octocorallia</taxon>
        <taxon>Malacalcyonacea</taxon>
        <taxon>Plexauridae</taxon>
        <taxon>Paramuricea</taxon>
    </lineage>
</organism>
<feature type="domain" description="FP protein C-terminal" evidence="1">
    <location>
        <begin position="171"/>
        <end position="217"/>
    </location>
</feature>
<dbReference type="InterPro" id="IPR057251">
    <property type="entry name" value="FP_C"/>
</dbReference>
<accession>A0A7D9DC42</accession>
<dbReference type="PANTHER" id="PTHR11505">
    <property type="entry name" value="L1 TRANSPOSABLE ELEMENT-RELATED"/>
    <property type="match status" value="1"/>
</dbReference>
<sequence>MSLTRSKGAATAMKVEIEAILKSEEFQQLLQSTIQVAVSAALVSMVEPINEKISVLEEKVATLESHLTRALSMANNNEQYSRRHNVRILGFVEEKGENCVKKILNFFNEKLGVAITDENIDRAHRVSKPNDNKPGAIIVRFKAHKDKIAILRKGKDLFHSKSNFYVNKDLTKINQKLLYSARKECLNAASAWTTDSKIFVKRISDAKIFIIKATADFTTYELL</sequence>
<gene>
    <name evidence="2" type="ORF">PACLA_8A015240</name>
</gene>
<dbReference type="Proteomes" id="UP001152795">
    <property type="component" value="Unassembled WGS sequence"/>
</dbReference>
<dbReference type="InterPro" id="IPR004244">
    <property type="entry name" value="Transposase_22"/>
</dbReference>
<evidence type="ECO:0000313" key="2">
    <source>
        <dbReference type="EMBL" id="CAB3982072.1"/>
    </source>
</evidence>
<proteinExistence type="predicted"/>
<comment type="caution">
    <text evidence="2">The sequence shown here is derived from an EMBL/GenBank/DDBJ whole genome shotgun (WGS) entry which is preliminary data.</text>
</comment>